<feature type="region of interest" description="Disordered" evidence="7">
    <location>
        <begin position="13"/>
        <end position="96"/>
    </location>
</feature>
<keyword evidence="2 6" id="KW-0863">Zinc-finger</keyword>
<keyword evidence="3" id="KW-0862">Zinc</keyword>
<keyword evidence="5" id="KW-0804">Transcription</keyword>
<evidence type="ECO:0000259" key="8">
    <source>
        <dbReference type="PROSITE" id="PS50114"/>
    </source>
</evidence>
<dbReference type="AlphaFoldDB" id="A0A4Q1BQA5"/>
<dbReference type="GO" id="GO:0008270">
    <property type="term" value="F:zinc ion binding"/>
    <property type="evidence" value="ECO:0007669"/>
    <property type="project" value="UniProtKB-KW"/>
</dbReference>
<evidence type="ECO:0000256" key="6">
    <source>
        <dbReference type="PROSITE-ProRule" id="PRU00094"/>
    </source>
</evidence>
<evidence type="ECO:0000256" key="1">
    <source>
        <dbReference type="ARBA" id="ARBA00022723"/>
    </source>
</evidence>
<dbReference type="VEuPathDB" id="FungiDB:TREMEDRAFT_62032"/>
<dbReference type="OrthoDB" id="2162994at2759"/>
<evidence type="ECO:0000256" key="7">
    <source>
        <dbReference type="SAM" id="MobiDB-lite"/>
    </source>
</evidence>
<dbReference type="InterPro" id="IPR013088">
    <property type="entry name" value="Znf_NHR/GATA"/>
</dbReference>
<evidence type="ECO:0000256" key="5">
    <source>
        <dbReference type="ARBA" id="ARBA00023163"/>
    </source>
</evidence>
<dbReference type="SUPFAM" id="SSF57716">
    <property type="entry name" value="Glucocorticoid receptor-like (DNA-binding domain)"/>
    <property type="match status" value="1"/>
</dbReference>
<name>A0A4Q1BQA5_TREME</name>
<reference evidence="9 10" key="1">
    <citation type="submission" date="2016-06" db="EMBL/GenBank/DDBJ databases">
        <title>Evolution of pathogenesis and genome organization in the Tremellales.</title>
        <authorList>
            <person name="Cuomo C."/>
            <person name="Litvintseva A."/>
            <person name="Heitman J."/>
            <person name="Chen Y."/>
            <person name="Sun S."/>
            <person name="Springer D."/>
            <person name="Dromer F."/>
            <person name="Young S."/>
            <person name="Zeng Q."/>
            <person name="Chapman S."/>
            <person name="Gujja S."/>
            <person name="Saif S."/>
            <person name="Birren B."/>
        </authorList>
    </citation>
    <scope>NUCLEOTIDE SEQUENCE [LARGE SCALE GENOMIC DNA]</scope>
    <source>
        <strain evidence="9 10">ATCC 28783</strain>
    </source>
</reference>
<gene>
    <name evidence="9" type="ORF">M231_02777</name>
</gene>
<feature type="compositionally biased region" description="Polar residues" evidence="7">
    <location>
        <begin position="358"/>
        <end position="390"/>
    </location>
</feature>
<dbReference type="GO" id="GO:0006355">
    <property type="term" value="P:regulation of DNA-templated transcription"/>
    <property type="evidence" value="ECO:0007669"/>
    <property type="project" value="InterPro"/>
</dbReference>
<organism evidence="9 10">
    <name type="scientific">Tremella mesenterica</name>
    <name type="common">Jelly fungus</name>
    <dbReference type="NCBI Taxonomy" id="5217"/>
    <lineage>
        <taxon>Eukaryota</taxon>
        <taxon>Fungi</taxon>
        <taxon>Dikarya</taxon>
        <taxon>Basidiomycota</taxon>
        <taxon>Agaricomycotina</taxon>
        <taxon>Tremellomycetes</taxon>
        <taxon>Tremellales</taxon>
        <taxon>Tremellaceae</taxon>
        <taxon>Tremella</taxon>
    </lineage>
</organism>
<dbReference type="SMART" id="SM00401">
    <property type="entry name" value="ZnF_GATA"/>
    <property type="match status" value="1"/>
</dbReference>
<feature type="region of interest" description="Disordered" evidence="7">
    <location>
        <begin position="259"/>
        <end position="296"/>
    </location>
</feature>
<dbReference type="InterPro" id="IPR000679">
    <property type="entry name" value="Znf_GATA"/>
</dbReference>
<dbReference type="Gene3D" id="3.30.50.10">
    <property type="entry name" value="Erythroid Transcription Factor GATA-1, subunit A"/>
    <property type="match status" value="1"/>
</dbReference>
<dbReference type="CDD" id="cd00202">
    <property type="entry name" value="ZnF_GATA"/>
    <property type="match status" value="1"/>
</dbReference>
<accession>A0A4Q1BQA5</accession>
<evidence type="ECO:0000313" key="10">
    <source>
        <dbReference type="Proteomes" id="UP000289152"/>
    </source>
</evidence>
<dbReference type="VEuPathDB" id="FungiDB:TREMEDRAFT_62031"/>
<feature type="compositionally biased region" description="Polar residues" evidence="7">
    <location>
        <begin position="421"/>
        <end position="438"/>
    </location>
</feature>
<evidence type="ECO:0000313" key="9">
    <source>
        <dbReference type="EMBL" id="RXK39982.1"/>
    </source>
</evidence>
<evidence type="ECO:0000256" key="3">
    <source>
        <dbReference type="ARBA" id="ARBA00022833"/>
    </source>
</evidence>
<comment type="caution">
    <text evidence="9">The sequence shown here is derived from an EMBL/GenBank/DDBJ whole genome shotgun (WGS) entry which is preliminary data.</text>
</comment>
<dbReference type="EMBL" id="SDIL01000024">
    <property type="protein sequence ID" value="RXK39982.1"/>
    <property type="molecule type" value="Genomic_DNA"/>
</dbReference>
<dbReference type="Proteomes" id="UP000289152">
    <property type="component" value="Unassembled WGS sequence"/>
</dbReference>
<dbReference type="STRING" id="5217.A0A4Q1BQA5"/>
<proteinExistence type="predicted"/>
<dbReference type="InParanoid" id="A0A4Q1BQA5"/>
<feature type="domain" description="GATA-type" evidence="8">
    <location>
        <begin position="566"/>
        <end position="620"/>
    </location>
</feature>
<dbReference type="GO" id="GO:0043565">
    <property type="term" value="F:sequence-specific DNA binding"/>
    <property type="evidence" value="ECO:0007669"/>
    <property type="project" value="InterPro"/>
</dbReference>
<feature type="compositionally biased region" description="Polar residues" evidence="7">
    <location>
        <begin position="72"/>
        <end position="82"/>
    </location>
</feature>
<dbReference type="PANTHER" id="PTHR47172:SF24">
    <property type="entry name" value="GATA ZINC FINGER DOMAIN-CONTAINING PROTEIN 14-RELATED"/>
    <property type="match status" value="1"/>
</dbReference>
<feature type="compositionally biased region" description="Basic and acidic residues" evidence="7">
    <location>
        <begin position="83"/>
        <end position="96"/>
    </location>
</feature>
<keyword evidence="10" id="KW-1185">Reference proteome</keyword>
<keyword evidence="4" id="KW-0805">Transcription regulation</keyword>
<keyword evidence="1" id="KW-0479">Metal-binding</keyword>
<evidence type="ECO:0000256" key="4">
    <source>
        <dbReference type="ARBA" id="ARBA00023015"/>
    </source>
</evidence>
<feature type="region of interest" description="Disordered" evidence="7">
    <location>
        <begin position="358"/>
        <end position="391"/>
    </location>
</feature>
<dbReference type="PROSITE" id="PS50114">
    <property type="entry name" value="GATA_ZN_FINGER_2"/>
    <property type="match status" value="1"/>
</dbReference>
<sequence>MFYWQPAFFSDGTTRPASHFPPLDISPPGTLPIPPSSTVRPSFSELTTQGDPTTSSKHPSENEIPNQAVPMTISSNTNQISKETSEKTETGNVEMKEGRSAWPYGICDGVLPPDGMMSVNLLTPSENSIFGKVSQSASATTSSKKQDGNQSFLESCDDVTVAGPSVDGETAQASSTIEVAVQDGPKGYRVDYGFNANGDGKWLGYSSAMQLGGLSKAKGGDGDFSQRQPEVIISHGSFSGGAGEEGGIGMMLGNDDVSASKGKGKGNESLEVPEEGVGGVTVPEVGGDSGSGARVDWPDWVEGEIQSLRENLSSLLLLLQPHASTPSNPHPPPPPPSVPALAARLAAQIQASLSTLQPHLSPTLSPEFTSQPPIHISPSQTSETNPNTDPNAEKEMEIIRRRRDALIARAAHSAAHLQRRPQTSSNPDLITNPQNHNPNKQIIVHAPYPIQQSTPIAASLLHARGTELMSAFSQNYSDGARNTPSNIQNGVVFKRIDQYNWLGEVSPTRIPEKPMLAESSYSGMTPQAANMNGRNIADTNRRESTLGITQGNMIDAEGIIMNDKAVRTGQLCHGCGTGMTSEWRPGPDGPDSLCDTCGLHYARLEKRRLPIHPTHAVQSS</sequence>
<feature type="compositionally biased region" description="Polar residues" evidence="7">
    <location>
        <begin position="36"/>
        <end position="57"/>
    </location>
</feature>
<dbReference type="Pfam" id="PF00320">
    <property type="entry name" value="GATA"/>
    <property type="match status" value="1"/>
</dbReference>
<protein>
    <recommendedName>
        <fullName evidence="8">GATA-type domain-containing protein</fullName>
    </recommendedName>
</protein>
<feature type="region of interest" description="Disordered" evidence="7">
    <location>
        <begin position="413"/>
        <end position="438"/>
    </location>
</feature>
<evidence type="ECO:0000256" key="2">
    <source>
        <dbReference type="ARBA" id="ARBA00022771"/>
    </source>
</evidence>
<dbReference type="PANTHER" id="PTHR47172">
    <property type="entry name" value="OS01G0976800 PROTEIN"/>
    <property type="match status" value="1"/>
</dbReference>